<accession>C6XQB7</accession>
<dbReference type="STRING" id="582402.Hbal_2743"/>
<reference evidence="4" key="1">
    <citation type="journal article" date="2011" name="J. Bacteriol.">
        <title>Genome sequences of eight morphologically diverse alphaproteobacteria.</title>
        <authorList>
            <consortium name="US DOE Joint Genome Institute"/>
            <person name="Brown P.J."/>
            <person name="Kysela D.T."/>
            <person name="Buechlein A."/>
            <person name="Hemmerich C."/>
            <person name="Brun Y.V."/>
        </authorList>
    </citation>
    <scope>NUCLEOTIDE SEQUENCE [LARGE SCALE GENOMIC DNA]</scope>
    <source>
        <strain evidence="4">ATCC 49814 / DSM 5838 / IFAM 1418</strain>
    </source>
</reference>
<proteinExistence type="predicted"/>
<dbReference type="AlphaFoldDB" id="C6XQB7"/>
<gene>
    <name evidence="3" type="ordered locus">Hbal_2743</name>
</gene>
<dbReference type="InterPro" id="IPR029016">
    <property type="entry name" value="GAF-like_dom_sf"/>
</dbReference>
<name>C6XQB7_HIRBI</name>
<dbReference type="KEGG" id="hba:Hbal_2743"/>
<evidence type="ECO:0000313" key="3">
    <source>
        <dbReference type="EMBL" id="ACT60416.1"/>
    </source>
</evidence>
<feature type="domain" description="GAF" evidence="1">
    <location>
        <begin position="73"/>
        <end position="187"/>
    </location>
</feature>
<evidence type="ECO:0000259" key="2">
    <source>
        <dbReference type="Pfam" id="PF02954"/>
    </source>
</evidence>
<dbReference type="InterPro" id="IPR002197">
    <property type="entry name" value="HTH_Fis"/>
</dbReference>
<dbReference type="Proteomes" id="UP000002745">
    <property type="component" value="Chromosome"/>
</dbReference>
<dbReference type="SUPFAM" id="SSF46689">
    <property type="entry name" value="Homeodomain-like"/>
    <property type="match status" value="1"/>
</dbReference>
<dbReference type="Gene3D" id="1.10.10.60">
    <property type="entry name" value="Homeodomain-like"/>
    <property type="match status" value="1"/>
</dbReference>
<dbReference type="GO" id="GO:0043565">
    <property type="term" value="F:sequence-specific DNA binding"/>
    <property type="evidence" value="ECO:0007669"/>
    <property type="project" value="InterPro"/>
</dbReference>
<protein>
    <submittedName>
        <fullName evidence="3">Transcriptional regulator, Fis family</fullName>
    </submittedName>
</protein>
<evidence type="ECO:0000259" key="1">
    <source>
        <dbReference type="Pfam" id="PF01590"/>
    </source>
</evidence>
<dbReference type="Pfam" id="PF01590">
    <property type="entry name" value="GAF"/>
    <property type="match status" value="1"/>
</dbReference>
<dbReference type="InterPro" id="IPR009057">
    <property type="entry name" value="Homeodomain-like_sf"/>
</dbReference>
<evidence type="ECO:0000313" key="4">
    <source>
        <dbReference type="Proteomes" id="UP000002745"/>
    </source>
</evidence>
<dbReference type="InterPro" id="IPR003018">
    <property type="entry name" value="GAF"/>
</dbReference>
<feature type="domain" description="DNA binding HTH" evidence="2">
    <location>
        <begin position="281"/>
        <end position="316"/>
    </location>
</feature>
<dbReference type="SUPFAM" id="SSF55781">
    <property type="entry name" value="GAF domain-like"/>
    <property type="match status" value="1"/>
</dbReference>
<dbReference type="EMBL" id="CP001678">
    <property type="protein sequence ID" value="ACT60416.1"/>
    <property type="molecule type" value="Genomic_DNA"/>
</dbReference>
<dbReference type="eggNOG" id="COG3284">
    <property type="taxonomic scope" value="Bacteria"/>
</dbReference>
<sequence>MVLSFDQTKKEHSDRVLEIVSTDSAAAKSVLAASWVRSYKTFHLAPDSHQTSRICDSIEFANATERSGRMMKVAEPILDRLFSTVKLSGFSTVLCDSNGVILQQRQCATDEESFEKSGFSIGADWSEQYQGTNGIGTCLAEKTSTTILKDQHFKTNHIGLSCFGAPVFASKGELLGVLDVTSCRDEIDAGLNALISQALSEATTQIELSYFCDEFADARIIRGHSDQANPASLLAVDAYDIVVGATRAARRQYGLSPAGDISPISAAEIVGDMESRGTGFESAERRELRRVLAKVNGNMTAAARELGVSRATIYRRATKLGLKCK</sequence>
<dbReference type="Pfam" id="PF02954">
    <property type="entry name" value="HTH_8"/>
    <property type="match status" value="1"/>
</dbReference>
<dbReference type="PRINTS" id="PR01590">
    <property type="entry name" value="HTHFIS"/>
</dbReference>
<organism evidence="3 4">
    <name type="scientific">Hirschia baltica (strain ATCC 49814 / DSM 5838 / IFAM 1418)</name>
    <dbReference type="NCBI Taxonomy" id="582402"/>
    <lineage>
        <taxon>Bacteria</taxon>
        <taxon>Pseudomonadati</taxon>
        <taxon>Pseudomonadota</taxon>
        <taxon>Alphaproteobacteria</taxon>
        <taxon>Hyphomonadales</taxon>
        <taxon>Hyphomonadaceae</taxon>
        <taxon>Hirschia</taxon>
    </lineage>
</organism>
<dbReference type="Gene3D" id="3.30.450.40">
    <property type="match status" value="1"/>
</dbReference>
<keyword evidence="4" id="KW-1185">Reference proteome</keyword>
<dbReference type="HOGENOM" id="CLU_058932_0_0_5"/>